<protein>
    <submittedName>
        <fullName evidence="2">Uncharacterized protein</fullName>
    </submittedName>
</protein>
<evidence type="ECO:0000313" key="3">
    <source>
        <dbReference type="Proteomes" id="UP000646523"/>
    </source>
</evidence>
<name>A0A918DN39_9ACTN</name>
<evidence type="ECO:0000313" key="2">
    <source>
        <dbReference type="EMBL" id="GGO73316.1"/>
    </source>
</evidence>
<proteinExistence type="predicted"/>
<evidence type="ECO:0000256" key="1">
    <source>
        <dbReference type="SAM" id="MobiDB-lite"/>
    </source>
</evidence>
<comment type="caution">
    <text evidence="2">The sequence shown here is derived from an EMBL/GenBank/DDBJ whole genome shotgun (WGS) entry which is preliminary data.</text>
</comment>
<gene>
    <name evidence="2" type="ORF">GCM10012289_43420</name>
</gene>
<keyword evidence="3" id="KW-1185">Reference proteome</keyword>
<accession>A0A918DN39</accession>
<organism evidence="2 3">
    <name type="scientific">Nonomuraea cavernae</name>
    <dbReference type="NCBI Taxonomy" id="2045107"/>
    <lineage>
        <taxon>Bacteria</taxon>
        <taxon>Bacillati</taxon>
        <taxon>Actinomycetota</taxon>
        <taxon>Actinomycetes</taxon>
        <taxon>Streptosporangiales</taxon>
        <taxon>Streptosporangiaceae</taxon>
        <taxon>Nonomuraea</taxon>
    </lineage>
</organism>
<dbReference type="RefSeq" id="WP_189125974.1">
    <property type="nucleotide sequence ID" value="NZ_BMNH01000013.1"/>
</dbReference>
<dbReference type="AlphaFoldDB" id="A0A918DN39"/>
<reference evidence="2" key="1">
    <citation type="journal article" date="2014" name="Int. J. Syst. Evol. Microbiol.">
        <title>Complete genome sequence of Corynebacterium casei LMG S-19264T (=DSM 44701T), isolated from a smear-ripened cheese.</title>
        <authorList>
            <consortium name="US DOE Joint Genome Institute (JGI-PGF)"/>
            <person name="Walter F."/>
            <person name="Albersmeier A."/>
            <person name="Kalinowski J."/>
            <person name="Ruckert C."/>
        </authorList>
    </citation>
    <scope>NUCLEOTIDE SEQUENCE</scope>
    <source>
        <strain evidence="2">CGMCC 4.7368</strain>
    </source>
</reference>
<sequence length="85" mass="9653">MSDRRPDAWLTATADIVFAATVRADRLRFEEAPETAVTYQGEQESGDGSRRDGLPDRVAEREVYRAIRVDYVIASRARPRRGRSI</sequence>
<feature type="region of interest" description="Disordered" evidence="1">
    <location>
        <begin position="34"/>
        <end position="55"/>
    </location>
</feature>
<reference evidence="2" key="2">
    <citation type="submission" date="2020-09" db="EMBL/GenBank/DDBJ databases">
        <authorList>
            <person name="Sun Q."/>
            <person name="Zhou Y."/>
        </authorList>
    </citation>
    <scope>NUCLEOTIDE SEQUENCE</scope>
    <source>
        <strain evidence="2">CGMCC 4.7368</strain>
    </source>
</reference>
<dbReference type="EMBL" id="BMNH01000013">
    <property type="protein sequence ID" value="GGO73316.1"/>
    <property type="molecule type" value="Genomic_DNA"/>
</dbReference>
<dbReference type="Proteomes" id="UP000646523">
    <property type="component" value="Unassembled WGS sequence"/>
</dbReference>